<evidence type="ECO:0000313" key="3">
    <source>
        <dbReference type="Proteomes" id="UP000026962"/>
    </source>
</evidence>
<evidence type="ECO:0000313" key="2">
    <source>
        <dbReference type="EnsemblPlants" id="OPUNC08G04120.2"/>
    </source>
</evidence>
<proteinExistence type="inferred from homology"/>
<dbReference type="GO" id="GO:0080044">
    <property type="term" value="F:quercetin 7-O-glucosyltransferase activity"/>
    <property type="evidence" value="ECO:0007669"/>
    <property type="project" value="TreeGrafter"/>
</dbReference>
<reference evidence="2" key="2">
    <citation type="submission" date="2018-05" db="EMBL/GenBank/DDBJ databases">
        <title>OpunRS2 (Oryza punctata Reference Sequence Version 2).</title>
        <authorList>
            <person name="Zhang J."/>
            <person name="Kudrna D."/>
            <person name="Lee S."/>
            <person name="Talag J."/>
            <person name="Welchert J."/>
            <person name="Wing R.A."/>
        </authorList>
    </citation>
    <scope>NUCLEOTIDE SEQUENCE [LARGE SCALE GENOMIC DNA]</scope>
</reference>
<dbReference type="PANTHER" id="PTHR11926:SF1537">
    <property type="entry name" value="OS08G0168700 PROTEIN"/>
    <property type="match status" value="1"/>
</dbReference>
<dbReference type="PANTHER" id="PTHR11926">
    <property type="entry name" value="GLUCOSYL/GLUCURONOSYL TRANSFERASES"/>
    <property type="match status" value="1"/>
</dbReference>
<comment type="similarity">
    <text evidence="1">Belongs to the UDP-glycosyltransferase family.</text>
</comment>
<evidence type="ECO:0000256" key="1">
    <source>
        <dbReference type="ARBA" id="ARBA00009995"/>
    </source>
</evidence>
<accession>A0A0E0LRQ1</accession>
<dbReference type="SUPFAM" id="SSF53756">
    <property type="entry name" value="UDP-Glycosyltransferase/glycogen phosphorylase"/>
    <property type="match status" value="1"/>
</dbReference>
<organism evidence="2">
    <name type="scientific">Oryza punctata</name>
    <name type="common">Red rice</name>
    <dbReference type="NCBI Taxonomy" id="4537"/>
    <lineage>
        <taxon>Eukaryota</taxon>
        <taxon>Viridiplantae</taxon>
        <taxon>Streptophyta</taxon>
        <taxon>Embryophyta</taxon>
        <taxon>Tracheophyta</taxon>
        <taxon>Spermatophyta</taxon>
        <taxon>Magnoliopsida</taxon>
        <taxon>Liliopsida</taxon>
        <taxon>Poales</taxon>
        <taxon>Poaceae</taxon>
        <taxon>BOP clade</taxon>
        <taxon>Oryzoideae</taxon>
        <taxon>Oryzeae</taxon>
        <taxon>Oryzinae</taxon>
        <taxon>Oryza</taxon>
    </lineage>
</organism>
<protein>
    <submittedName>
        <fullName evidence="2">Uncharacterized protein</fullName>
    </submittedName>
</protein>
<dbReference type="AlphaFoldDB" id="A0A0E0LRQ1"/>
<dbReference type="GO" id="GO:0080043">
    <property type="term" value="F:quercetin 3-O-glucosyltransferase activity"/>
    <property type="evidence" value="ECO:0007669"/>
    <property type="project" value="TreeGrafter"/>
</dbReference>
<dbReference type="Proteomes" id="UP000026962">
    <property type="component" value="Chromosome 8"/>
</dbReference>
<dbReference type="Gene3D" id="3.40.50.2000">
    <property type="entry name" value="Glycogen Phosphorylase B"/>
    <property type="match status" value="1"/>
</dbReference>
<sequence length="148" mass="16126">MASTGLWVRKKNHQLDFFEVEIMDKLNGMQVVDGEAARRGGAPYPGSGNISPALQLAKLLHGHGVYITFVNTEHNHRRIVAAEGASAVLGRDGFRFETIPDGMVDADRDVGNYDLALSVATSNRCAVPPRELMARLDGAPPSRMACHW</sequence>
<name>A0A0E0LRQ1_ORYPU</name>
<dbReference type="Gramene" id="OPUNC08G04120.2">
    <property type="protein sequence ID" value="OPUNC08G04120.2"/>
    <property type="gene ID" value="OPUNC08G04120"/>
</dbReference>
<keyword evidence="3" id="KW-1185">Reference proteome</keyword>
<dbReference type="HOGENOM" id="CLU_1761762_0_0_1"/>
<reference evidence="2" key="1">
    <citation type="submission" date="2015-04" db="UniProtKB">
        <authorList>
            <consortium name="EnsemblPlants"/>
        </authorList>
    </citation>
    <scope>IDENTIFICATION</scope>
</reference>
<dbReference type="EnsemblPlants" id="OPUNC08G04120.2">
    <property type="protein sequence ID" value="OPUNC08G04120.2"/>
    <property type="gene ID" value="OPUNC08G04120"/>
</dbReference>